<accession>A0A0F9SA06</accession>
<protein>
    <recommendedName>
        <fullName evidence="2">Terminase large subunit gp17-like C-terminal domain-containing protein</fullName>
    </recommendedName>
</protein>
<dbReference type="EMBL" id="LAZR01002738">
    <property type="protein sequence ID" value="KKN26213.1"/>
    <property type="molecule type" value="Genomic_DNA"/>
</dbReference>
<dbReference type="NCBIfam" id="TIGR01630">
    <property type="entry name" value="psiM2_ORF9"/>
    <property type="match status" value="1"/>
</dbReference>
<comment type="caution">
    <text evidence="3">The sequence shown here is derived from an EMBL/GenBank/DDBJ whole genome shotgun (WGS) entry which is preliminary data.</text>
</comment>
<organism evidence="3">
    <name type="scientific">marine sediment metagenome</name>
    <dbReference type="NCBI Taxonomy" id="412755"/>
    <lineage>
        <taxon>unclassified sequences</taxon>
        <taxon>metagenomes</taxon>
        <taxon>ecological metagenomes</taxon>
    </lineage>
</organism>
<dbReference type="AlphaFoldDB" id="A0A0F9SA06"/>
<gene>
    <name evidence="3" type="ORF">LCGC14_0877010</name>
</gene>
<evidence type="ECO:0000259" key="2">
    <source>
        <dbReference type="Pfam" id="PF17289"/>
    </source>
</evidence>
<reference evidence="3" key="1">
    <citation type="journal article" date="2015" name="Nature">
        <title>Complex archaea that bridge the gap between prokaryotes and eukaryotes.</title>
        <authorList>
            <person name="Spang A."/>
            <person name="Saw J.H."/>
            <person name="Jorgensen S.L."/>
            <person name="Zaremba-Niedzwiedzka K."/>
            <person name="Martijn J."/>
            <person name="Lind A.E."/>
            <person name="van Eijk R."/>
            <person name="Schleper C."/>
            <person name="Guy L."/>
            <person name="Ettema T.J."/>
        </authorList>
    </citation>
    <scope>NUCLEOTIDE SEQUENCE</scope>
</reference>
<evidence type="ECO:0000313" key="3">
    <source>
        <dbReference type="EMBL" id="KKN26213.1"/>
    </source>
</evidence>
<feature type="domain" description="Terminase large subunit gp17-like C-terminal" evidence="2">
    <location>
        <begin position="329"/>
        <end position="476"/>
    </location>
</feature>
<dbReference type="Pfam" id="PF17289">
    <property type="entry name" value="Terminase_6C"/>
    <property type="match status" value="1"/>
</dbReference>
<dbReference type="InterPro" id="IPR027417">
    <property type="entry name" value="P-loop_NTPase"/>
</dbReference>
<sequence>MTNEQAKLEQKRQEWRRRAQTDLYWLAKEILGYDLVPHVHRPVCELFVHKDPTKPFAEQDDVKQRLLLDPRGHFKTTLDICDIVQWILCFPNTRILVMSGTRELAQRMNKEIKYHFQYNNLFRELFPEHCPRKKVGDFGTADGMTTLARTHLRLREPTVSISTIDSVKAGSHYDIIKCDDLVNETNVATKDQIEKTIQAFHYTTPILEPHGYRDVIGTRYDFSDLYGHILDSDPESWRVHMRPAWRKTKLTGAEVEYDILFPERFTLDKLKTIQKENPYLFNCQYLNNPIPGESHQFPEKLMRDHFMPFAGMPKPDKDKDLDFRTFVCWDLGFSTGIRADYTVGAVGAFDWEGRLFILDIVRGRYLPHELVNAIIATARKYKPVFIGIEEAGGSRLLLPALESKARELRIHLPLQWFRGSYKKNSKEARIGALEGLLRQNKLYFINGMTHQDALIEEFARFPKFVHDDIPDAIAMLVENYRSKVDIPYLDEEVEVITAPHYSWELGSELGGGLIG</sequence>
<dbReference type="InterPro" id="IPR006517">
    <property type="entry name" value="Phage_terminase_lsu-like_C"/>
</dbReference>
<dbReference type="Gene3D" id="3.40.50.300">
    <property type="entry name" value="P-loop containing nucleotide triphosphate hydrolases"/>
    <property type="match status" value="1"/>
</dbReference>
<dbReference type="Gene3D" id="3.30.420.240">
    <property type="match status" value="1"/>
</dbReference>
<name>A0A0F9SA06_9ZZZZ</name>
<keyword evidence="1" id="KW-1188">Viral release from host cell</keyword>
<dbReference type="InterPro" id="IPR035421">
    <property type="entry name" value="Terminase_6C"/>
</dbReference>
<evidence type="ECO:0000256" key="1">
    <source>
        <dbReference type="ARBA" id="ARBA00022612"/>
    </source>
</evidence>
<proteinExistence type="predicted"/>